<accession>A0A251QXF0</accession>
<dbReference type="Proteomes" id="UP000006882">
    <property type="component" value="Chromosome G1"/>
</dbReference>
<feature type="region of interest" description="Disordered" evidence="1">
    <location>
        <begin position="78"/>
        <end position="105"/>
    </location>
</feature>
<evidence type="ECO:0000313" key="2">
    <source>
        <dbReference type="EMBL" id="ONI28494.1"/>
    </source>
</evidence>
<gene>
    <name evidence="2" type="ORF">PRUPE_1G143800</name>
</gene>
<dbReference type="EMBL" id="CM007651">
    <property type="protein sequence ID" value="ONI28494.1"/>
    <property type="molecule type" value="Genomic_DNA"/>
</dbReference>
<evidence type="ECO:0000313" key="3">
    <source>
        <dbReference type="Proteomes" id="UP000006882"/>
    </source>
</evidence>
<keyword evidence="3" id="KW-1185">Reference proteome</keyword>
<dbReference type="PANTHER" id="PTHR35726">
    <property type="entry name" value="GLUTAMIC ACID-RICH PROTEIN-LIKE"/>
    <property type="match status" value="1"/>
</dbReference>
<sequence length="139" mass="15230">MDCKEGFVDVSCFFLWEGSADSEADHHTGPLNANNSSKIEIALEAEDAESCSSGTLSDHAFGACEALDSYCKNAEERQQSRCSSKVGLQSDAGSGYEEDEEEEVESKMVCHVNKSMDEMEEDRLFWETCMAVGYPSSSP</sequence>
<dbReference type="OrthoDB" id="1146319at2759"/>
<evidence type="ECO:0000256" key="1">
    <source>
        <dbReference type="SAM" id="MobiDB-lite"/>
    </source>
</evidence>
<organism evidence="2 3">
    <name type="scientific">Prunus persica</name>
    <name type="common">Peach</name>
    <name type="synonym">Amygdalus persica</name>
    <dbReference type="NCBI Taxonomy" id="3760"/>
    <lineage>
        <taxon>Eukaryota</taxon>
        <taxon>Viridiplantae</taxon>
        <taxon>Streptophyta</taxon>
        <taxon>Embryophyta</taxon>
        <taxon>Tracheophyta</taxon>
        <taxon>Spermatophyta</taxon>
        <taxon>Magnoliopsida</taxon>
        <taxon>eudicotyledons</taxon>
        <taxon>Gunneridae</taxon>
        <taxon>Pentapetalae</taxon>
        <taxon>rosids</taxon>
        <taxon>fabids</taxon>
        <taxon>Rosales</taxon>
        <taxon>Rosaceae</taxon>
        <taxon>Amygdaloideae</taxon>
        <taxon>Amygdaleae</taxon>
        <taxon>Prunus</taxon>
    </lineage>
</organism>
<dbReference type="PANTHER" id="PTHR35726:SF5">
    <property type="match status" value="1"/>
</dbReference>
<protein>
    <submittedName>
        <fullName evidence="2">Uncharacterized protein</fullName>
    </submittedName>
</protein>
<dbReference type="Gramene" id="ONI28494">
    <property type="protein sequence ID" value="ONI28494"/>
    <property type="gene ID" value="PRUPE_1G143800"/>
</dbReference>
<reference evidence="2 3" key="1">
    <citation type="journal article" date="2013" name="Nat. Genet.">
        <title>The high-quality draft genome of peach (Prunus persica) identifies unique patterns of genetic diversity, domestication and genome evolution.</title>
        <authorList>
            <consortium name="International Peach Genome Initiative"/>
            <person name="Verde I."/>
            <person name="Abbott A.G."/>
            <person name="Scalabrin S."/>
            <person name="Jung S."/>
            <person name="Shu S."/>
            <person name="Marroni F."/>
            <person name="Zhebentyayeva T."/>
            <person name="Dettori M.T."/>
            <person name="Grimwood J."/>
            <person name="Cattonaro F."/>
            <person name="Zuccolo A."/>
            <person name="Rossini L."/>
            <person name="Jenkins J."/>
            <person name="Vendramin E."/>
            <person name="Meisel L.A."/>
            <person name="Decroocq V."/>
            <person name="Sosinski B."/>
            <person name="Prochnik S."/>
            <person name="Mitros T."/>
            <person name="Policriti A."/>
            <person name="Cipriani G."/>
            <person name="Dondini L."/>
            <person name="Ficklin S."/>
            <person name="Goodstein D.M."/>
            <person name="Xuan P."/>
            <person name="Del Fabbro C."/>
            <person name="Aramini V."/>
            <person name="Copetti D."/>
            <person name="Gonzalez S."/>
            <person name="Horner D.S."/>
            <person name="Falchi R."/>
            <person name="Lucas S."/>
            <person name="Mica E."/>
            <person name="Maldonado J."/>
            <person name="Lazzari B."/>
            <person name="Bielenberg D."/>
            <person name="Pirona R."/>
            <person name="Miculan M."/>
            <person name="Barakat A."/>
            <person name="Testolin R."/>
            <person name="Stella A."/>
            <person name="Tartarini S."/>
            <person name="Tonutti P."/>
            <person name="Arus P."/>
            <person name="Orellana A."/>
            <person name="Wells C."/>
            <person name="Main D."/>
            <person name="Vizzotto G."/>
            <person name="Silva H."/>
            <person name="Salamini F."/>
            <person name="Schmutz J."/>
            <person name="Morgante M."/>
            <person name="Rokhsar D.S."/>
        </authorList>
    </citation>
    <scope>NUCLEOTIDE SEQUENCE [LARGE SCALE GENOMIC DNA]</scope>
    <source>
        <strain evidence="3">cv. Nemared</strain>
    </source>
</reference>
<proteinExistence type="predicted"/>
<dbReference type="AlphaFoldDB" id="A0A251QXF0"/>
<name>A0A251QXF0_PRUPE</name>